<feature type="region of interest" description="Disordered" evidence="7">
    <location>
        <begin position="299"/>
        <end position="333"/>
    </location>
</feature>
<evidence type="ECO:0000256" key="1">
    <source>
        <dbReference type="ARBA" id="ARBA00004202"/>
    </source>
</evidence>
<dbReference type="InterPro" id="IPR003593">
    <property type="entry name" value="AAA+_ATPase"/>
</dbReference>
<proteinExistence type="inferred from homology"/>
<evidence type="ECO:0000256" key="6">
    <source>
        <dbReference type="ARBA" id="ARBA00023251"/>
    </source>
</evidence>
<protein>
    <submittedName>
        <fullName evidence="9">ATP-binding cassette domain-containing protein</fullName>
    </submittedName>
</protein>
<dbReference type="Pfam" id="PF13732">
    <property type="entry name" value="DrrA1-3_C"/>
    <property type="match status" value="1"/>
</dbReference>
<dbReference type="RefSeq" id="WP_344257269.1">
    <property type="nucleotide sequence ID" value="NZ_BAAARE010000032.1"/>
</dbReference>
<evidence type="ECO:0000256" key="4">
    <source>
        <dbReference type="ARBA" id="ARBA00022741"/>
    </source>
</evidence>
<accession>A0ABN3MJ40</accession>
<reference evidence="9 10" key="1">
    <citation type="journal article" date="2019" name="Int. J. Syst. Evol. Microbiol.">
        <title>The Global Catalogue of Microorganisms (GCM) 10K type strain sequencing project: providing services to taxonomists for standard genome sequencing and annotation.</title>
        <authorList>
            <consortium name="The Broad Institute Genomics Platform"/>
            <consortium name="The Broad Institute Genome Sequencing Center for Infectious Disease"/>
            <person name="Wu L."/>
            <person name="Ma J."/>
        </authorList>
    </citation>
    <scope>NUCLEOTIDE SEQUENCE [LARGE SCALE GENOMIC DNA]</scope>
    <source>
        <strain evidence="9 10">JCM 16259</strain>
    </source>
</reference>
<keyword evidence="4" id="KW-0547">Nucleotide-binding</keyword>
<dbReference type="PANTHER" id="PTHR42711:SF5">
    <property type="entry name" value="ABC TRANSPORTER ATP-BINDING PROTEIN NATA"/>
    <property type="match status" value="1"/>
</dbReference>
<feature type="domain" description="ABC transporter" evidence="8">
    <location>
        <begin position="3"/>
        <end position="230"/>
    </location>
</feature>
<dbReference type="InterPro" id="IPR025302">
    <property type="entry name" value="DrrA1/2-like_C"/>
</dbReference>
<keyword evidence="3" id="KW-0813">Transport</keyword>
<gene>
    <name evidence="9" type="ORF">GCM10009858_44190</name>
</gene>
<name>A0ABN3MJ40_9MICO</name>
<evidence type="ECO:0000256" key="7">
    <source>
        <dbReference type="SAM" id="MobiDB-lite"/>
    </source>
</evidence>
<dbReference type="EMBL" id="BAAARE010000032">
    <property type="protein sequence ID" value="GAA2501064.1"/>
    <property type="molecule type" value="Genomic_DNA"/>
</dbReference>
<dbReference type="Proteomes" id="UP001500730">
    <property type="component" value="Unassembled WGS sequence"/>
</dbReference>
<dbReference type="GO" id="GO:0005524">
    <property type="term" value="F:ATP binding"/>
    <property type="evidence" value="ECO:0007669"/>
    <property type="project" value="UniProtKB-KW"/>
</dbReference>
<dbReference type="InterPro" id="IPR003439">
    <property type="entry name" value="ABC_transporter-like_ATP-bd"/>
</dbReference>
<dbReference type="InterPro" id="IPR027417">
    <property type="entry name" value="P-loop_NTPase"/>
</dbReference>
<comment type="similarity">
    <text evidence="2">Belongs to the ABC transporter superfamily.</text>
</comment>
<dbReference type="Gene3D" id="3.40.50.300">
    <property type="entry name" value="P-loop containing nucleotide triphosphate hydrolases"/>
    <property type="match status" value="1"/>
</dbReference>
<keyword evidence="5 9" id="KW-0067">ATP-binding</keyword>
<dbReference type="PROSITE" id="PS50893">
    <property type="entry name" value="ABC_TRANSPORTER_2"/>
    <property type="match status" value="1"/>
</dbReference>
<dbReference type="Pfam" id="PF00005">
    <property type="entry name" value="ABC_tran"/>
    <property type="match status" value="1"/>
</dbReference>
<dbReference type="SUPFAM" id="SSF52540">
    <property type="entry name" value="P-loop containing nucleoside triphosphate hydrolases"/>
    <property type="match status" value="1"/>
</dbReference>
<evidence type="ECO:0000256" key="5">
    <source>
        <dbReference type="ARBA" id="ARBA00022840"/>
    </source>
</evidence>
<evidence type="ECO:0000256" key="3">
    <source>
        <dbReference type="ARBA" id="ARBA00022448"/>
    </source>
</evidence>
<evidence type="ECO:0000313" key="9">
    <source>
        <dbReference type="EMBL" id="GAA2501064.1"/>
    </source>
</evidence>
<evidence type="ECO:0000259" key="8">
    <source>
        <dbReference type="PROSITE" id="PS50893"/>
    </source>
</evidence>
<comment type="caution">
    <text evidence="9">The sequence shown here is derived from an EMBL/GenBank/DDBJ whole genome shotgun (WGS) entry which is preliminary data.</text>
</comment>
<sequence length="333" mass="35424">MALAARDVAYSYGDRVALDGVDLEISPGVLTGLLGPNGAGKTTLMRILLGVLTPDRGEVLVDGVPVDSEARQHWGYMPQERGLYPGMQVGDQVVYFGRLHGLSRPETTARARELLDELGLTDRWDQRTDKLSGGLQQRLQLATALVHAPGVIVLDEPFAGLDPVAVAELSDSLRERARSGCVVLFSSHQLDLVQNLCEDIVLVNAGRVVLRGRLAGLRAASSGVQLRLNVRAPDRRWLDRFQGAAVVSEEADEVRIAIPPGTDPLDVLDGARAAGRVDDFGLDLPSLSQLFLESVGSEASAGSDGLVGSSRVSTARGAEPVGPVEARRGGTTR</sequence>
<dbReference type="SMART" id="SM00382">
    <property type="entry name" value="AAA"/>
    <property type="match status" value="1"/>
</dbReference>
<evidence type="ECO:0000256" key="2">
    <source>
        <dbReference type="ARBA" id="ARBA00005417"/>
    </source>
</evidence>
<organism evidence="9 10">
    <name type="scientific">Terrabacter carboxydivorans</name>
    <dbReference type="NCBI Taxonomy" id="619730"/>
    <lineage>
        <taxon>Bacteria</taxon>
        <taxon>Bacillati</taxon>
        <taxon>Actinomycetota</taxon>
        <taxon>Actinomycetes</taxon>
        <taxon>Micrococcales</taxon>
        <taxon>Intrasporangiaceae</taxon>
        <taxon>Terrabacter</taxon>
    </lineage>
</organism>
<dbReference type="InterPro" id="IPR050763">
    <property type="entry name" value="ABC_transporter_ATP-binding"/>
</dbReference>
<dbReference type="PANTHER" id="PTHR42711">
    <property type="entry name" value="ABC TRANSPORTER ATP-BINDING PROTEIN"/>
    <property type="match status" value="1"/>
</dbReference>
<evidence type="ECO:0000313" key="10">
    <source>
        <dbReference type="Proteomes" id="UP001500730"/>
    </source>
</evidence>
<comment type="subcellular location">
    <subcellularLocation>
        <location evidence="1">Cell membrane</location>
        <topology evidence="1">Peripheral membrane protein</topology>
    </subcellularLocation>
</comment>
<keyword evidence="6" id="KW-0046">Antibiotic resistance</keyword>
<keyword evidence="10" id="KW-1185">Reference proteome</keyword>